<dbReference type="CDD" id="cd00432">
    <property type="entry name" value="Ribosomal_L18_L5e"/>
    <property type="match status" value="1"/>
</dbReference>
<evidence type="ECO:0000256" key="4">
    <source>
        <dbReference type="ARBA" id="ARBA00022980"/>
    </source>
</evidence>
<dbReference type="EMBL" id="PCTC01000018">
    <property type="protein sequence ID" value="PIP63720.1"/>
    <property type="molecule type" value="Genomic_DNA"/>
</dbReference>
<dbReference type="Proteomes" id="UP000229699">
    <property type="component" value="Unassembled WGS sequence"/>
</dbReference>
<name>A0A2H0C2Y1_9BACT</name>
<dbReference type="AlphaFoldDB" id="A0A2H0C2Y1"/>
<evidence type="ECO:0000256" key="3">
    <source>
        <dbReference type="ARBA" id="ARBA00022884"/>
    </source>
</evidence>
<dbReference type="GO" id="GO:0003735">
    <property type="term" value="F:structural constituent of ribosome"/>
    <property type="evidence" value="ECO:0007669"/>
    <property type="project" value="InterPro"/>
</dbReference>
<dbReference type="GO" id="GO:1990904">
    <property type="term" value="C:ribonucleoprotein complex"/>
    <property type="evidence" value="ECO:0007669"/>
    <property type="project" value="UniProtKB-KW"/>
</dbReference>
<dbReference type="GO" id="GO:0005737">
    <property type="term" value="C:cytoplasm"/>
    <property type="evidence" value="ECO:0007669"/>
    <property type="project" value="UniProtKB-ARBA"/>
</dbReference>
<dbReference type="InterPro" id="IPR004389">
    <property type="entry name" value="Ribosomal_uL18_bac-type"/>
</dbReference>
<keyword evidence="5 7" id="KW-0687">Ribonucleoprotein</keyword>
<keyword evidence="2 7" id="KW-0699">rRNA-binding</keyword>
<keyword evidence="3 7" id="KW-0694">RNA-binding</keyword>
<reference evidence="8 9" key="1">
    <citation type="submission" date="2017-09" db="EMBL/GenBank/DDBJ databases">
        <title>Depth-based differentiation of microbial function through sediment-hosted aquifers and enrichment of novel symbionts in the deep terrestrial subsurface.</title>
        <authorList>
            <person name="Probst A.J."/>
            <person name="Ladd B."/>
            <person name="Jarett J.K."/>
            <person name="Geller-Mcgrath D.E."/>
            <person name="Sieber C.M."/>
            <person name="Emerson J.B."/>
            <person name="Anantharaman K."/>
            <person name="Thomas B.C."/>
            <person name="Malmstrom R."/>
            <person name="Stieglmeier M."/>
            <person name="Klingl A."/>
            <person name="Woyke T."/>
            <person name="Ryan C.M."/>
            <person name="Banfield J.F."/>
        </authorList>
    </citation>
    <scope>NUCLEOTIDE SEQUENCE [LARGE SCALE GENOMIC DNA]</scope>
    <source>
        <strain evidence="8">CG22_combo_CG10-13_8_21_14_all_34_12</strain>
    </source>
</reference>
<dbReference type="Gene3D" id="3.30.420.100">
    <property type="match status" value="1"/>
</dbReference>
<evidence type="ECO:0000256" key="7">
    <source>
        <dbReference type="HAMAP-Rule" id="MF_01337"/>
    </source>
</evidence>
<evidence type="ECO:0000313" key="8">
    <source>
        <dbReference type="EMBL" id="PIP63720.1"/>
    </source>
</evidence>
<comment type="caution">
    <text evidence="8">The sequence shown here is derived from an EMBL/GenBank/DDBJ whole genome shotgun (WGS) entry which is preliminary data.</text>
</comment>
<evidence type="ECO:0000256" key="2">
    <source>
        <dbReference type="ARBA" id="ARBA00022730"/>
    </source>
</evidence>
<dbReference type="InterPro" id="IPR057268">
    <property type="entry name" value="Ribosomal_L18"/>
</dbReference>
<evidence type="ECO:0000256" key="6">
    <source>
        <dbReference type="ARBA" id="ARBA00035197"/>
    </source>
</evidence>
<proteinExistence type="inferred from homology"/>
<dbReference type="HAMAP" id="MF_01337_B">
    <property type="entry name" value="Ribosomal_uL18_B"/>
    <property type="match status" value="1"/>
</dbReference>
<organism evidence="8 9">
    <name type="scientific">Candidatus Roizmanbacteria bacterium CG22_combo_CG10-13_8_21_14_all_34_12</name>
    <dbReference type="NCBI Taxonomy" id="1974860"/>
    <lineage>
        <taxon>Bacteria</taxon>
        <taxon>Candidatus Roizmaniibacteriota</taxon>
    </lineage>
</organism>
<evidence type="ECO:0000313" key="9">
    <source>
        <dbReference type="Proteomes" id="UP000229699"/>
    </source>
</evidence>
<evidence type="ECO:0000256" key="1">
    <source>
        <dbReference type="ARBA" id="ARBA00007116"/>
    </source>
</evidence>
<comment type="function">
    <text evidence="7">This is one of the proteins that bind and probably mediate the attachment of the 5S RNA into the large ribosomal subunit, where it forms part of the central protuberance.</text>
</comment>
<dbReference type="PANTHER" id="PTHR12899:SF3">
    <property type="entry name" value="LARGE RIBOSOMAL SUBUNIT PROTEIN UL18M"/>
    <property type="match status" value="1"/>
</dbReference>
<accession>A0A2H0C2Y1</accession>
<dbReference type="GO" id="GO:0006412">
    <property type="term" value="P:translation"/>
    <property type="evidence" value="ECO:0007669"/>
    <property type="project" value="UniProtKB-UniRule"/>
</dbReference>
<sequence>MTNINLDRKLRRKRRVSSNIHGTSDRPRISVFRSSKYIYAQAIDDKTRKTILTFSNSDLKKDAGFKKGKKRDDSKKIGIELSKKLIEKKILSGVFDRGSYAYNGRVKAIAEGLREGGFKI</sequence>
<keyword evidence="4 7" id="KW-0689">Ribosomal protein</keyword>
<dbReference type="PANTHER" id="PTHR12899">
    <property type="entry name" value="39S RIBOSOMAL PROTEIN L18, MITOCHONDRIAL"/>
    <property type="match status" value="1"/>
</dbReference>
<evidence type="ECO:0000256" key="5">
    <source>
        <dbReference type="ARBA" id="ARBA00023274"/>
    </source>
</evidence>
<dbReference type="InterPro" id="IPR005484">
    <property type="entry name" value="Ribosomal_uL18_bac/plant/anim"/>
</dbReference>
<comment type="similarity">
    <text evidence="1 7">Belongs to the universal ribosomal protein uL18 family.</text>
</comment>
<protein>
    <recommendedName>
        <fullName evidence="6 7">Large ribosomal subunit protein uL18</fullName>
    </recommendedName>
</protein>
<gene>
    <name evidence="7" type="primary">rplR</name>
    <name evidence="8" type="ORF">COW97_00930</name>
</gene>
<comment type="subunit">
    <text evidence="7">Part of the 50S ribosomal subunit; part of the 5S rRNA/L5/L18/L25 subcomplex. Contacts the 5S and 23S rRNAs.</text>
</comment>
<dbReference type="NCBIfam" id="TIGR00060">
    <property type="entry name" value="L18_bact"/>
    <property type="match status" value="1"/>
</dbReference>
<dbReference type="GO" id="GO:0005840">
    <property type="term" value="C:ribosome"/>
    <property type="evidence" value="ECO:0007669"/>
    <property type="project" value="UniProtKB-KW"/>
</dbReference>
<dbReference type="SUPFAM" id="SSF53137">
    <property type="entry name" value="Translational machinery components"/>
    <property type="match status" value="1"/>
</dbReference>
<dbReference type="Pfam" id="PF00861">
    <property type="entry name" value="Ribosomal_L18p"/>
    <property type="match status" value="1"/>
</dbReference>
<dbReference type="GO" id="GO:0008097">
    <property type="term" value="F:5S rRNA binding"/>
    <property type="evidence" value="ECO:0007669"/>
    <property type="project" value="TreeGrafter"/>
</dbReference>